<dbReference type="InterPro" id="IPR041581">
    <property type="entry name" value="Glyoxalase_6"/>
</dbReference>
<dbReference type="PANTHER" id="PTHR33993:SF14">
    <property type="entry name" value="GB|AAF24581.1"/>
    <property type="match status" value="1"/>
</dbReference>
<evidence type="ECO:0000313" key="2">
    <source>
        <dbReference type="EMBL" id="TSI15113.1"/>
    </source>
</evidence>
<protein>
    <submittedName>
        <fullName evidence="2">VOC family protein</fullName>
    </submittedName>
</protein>
<dbReference type="InterPro" id="IPR029068">
    <property type="entry name" value="Glyas_Bleomycin-R_OHBP_Dase"/>
</dbReference>
<comment type="caution">
    <text evidence="2">The sequence shown here is derived from an EMBL/GenBank/DDBJ whole genome shotgun (WGS) entry which is preliminary data.</text>
</comment>
<accession>A0A556CCF9</accession>
<evidence type="ECO:0000313" key="3">
    <source>
        <dbReference type="Proteomes" id="UP000316406"/>
    </source>
</evidence>
<dbReference type="InterPro" id="IPR052164">
    <property type="entry name" value="Anthracycline_SecMetBiosynth"/>
</dbReference>
<dbReference type="Pfam" id="PF18029">
    <property type="entry name" value="Glyoxalase_6"/>
    <property type="match status" value="2"/>
</dbReference>
<dbReference type="CDD" id="cd07247">
    <property type="entry name" value="SgaA_N_like"/>
    <property type="match status" value="1"/>
</dbReference>
<dbReference type="PROSITE" id="PS51819">
    <property type="entry name" value="VOC"/>
    <property type="match status" value="1"/>
</dbReference>
<keyword evidence="3" id="KW-1185">Reference proteome</keyword>
<proteinExistence type="predicted"/>
<dbReference type="AlphaFoldDB" id="A0A556CCF9"/>
<feature type="domain" description="VOC" evidence="1">
    <location>
        <begin position="11"/>
        <end position="122"/>
    </location>
</feature>
<dbReference type="InterPro" id="IPR037523">
    <property type="entry name" value="VOC_core"/>
</dbReference>
<sequence length="247" mass="25780">MANDSSYPFGTPFWIETLQPNVSEAAEFYTQLFGWAVEDPGEKDRVLVARLDGQSLAGIAQAPGSVPAGWLIHVLVDDVDASIAAAEAAGGSCLLPYLEQNTGGRVAILADPSGIPFCVNDGQGVEGAEIVGETNTWSMSSLHSPDARESQDFYGALFGWELHEVSGAPFSRWSLDGHTIGLLSDAGDAPAHWAVNVAISDADTTAALVESLGGTVVLEPFDTESHRNIVIADPAGAVLACSAEQPS</sequence>
<reference evidence="2 3" key="1">
    <citation type="submission" date="2019-07" db="EMBL/GenBank/DDBJ databases">
        <title>Draft genome sequence of Brevibacterium aurantiacum XU54 isolated from Xinjiang China.</title>
        <authorList>
            <person name="Xu X."/>
        </authorList>
    </citation>
    <scope>NUCLEOTIDE SEQUENCE [LARGE SCALE GENOMIC DNA]</scope>
    <source>
        <strain evidence="2 3">XU54</strain>
    </source>
</reference>
<name>A0A556CCF9_BREAU</name>
<dbReference type="OrthoDB" id="9793039at2"/>
<dbReference type="PANTHER" id="PTHR33993">
    <property type="entry name" value="GLYOXALASE-RELATED"/>
    <property type="match status" value="1"/>
</dbReference>
<dbReference type="Gene3D" id="3.10.180.10">
    <property type="entry name" value="2,3-Dihydroxybiphenyl 1,2-Dioxygenase, domain 1"/>
    <property type="match status" value="2"/>
</dbReference>
<dbReference type="SUPFAM" id="SSF54593">
    <property type="entry name" value="Glyoxalase/Bleomycin resistance protein/Dihydroxybiphenyl dioxygenase"/>
    <property type="match status" value="2"/>
</dbReference>
<evidence type="ECO:0000259" key="1">
    <source>
        <dbReference type="PROSITE" id="PS51819"/>
    </source>
</evidence>
<gene>
    <name evidence="2" type="ORF">FO013_12805</name>
</gene>
<dbReference type="EMBL" id="VLTK01000007">
    <property type="protein sequence ID" value="TSI15113.1"/>
    <property type="molecule type" value="Genomic_DNA"/>
</dbReference>
<organism evidence="2 3">
    <name type="scientific">Brevibacterium aurantiacum</name>
    <dbReference type="NCBI Taxonomy" id="273384"/>
    <lineage>
        <taxon>Bacteria</taxon>
        <taxon>Bacillati</taxon>
        <taxon>Actinomycetota</taxon>
        <taxon>Actinomycetes</taxon>
        <taxon>Micrococcales</taxon>
        <taxon>Brevibacteriaceae</taxon>
        <taxon>Brevibacterium</taxon>
    </lineage>
</organism>
<dbReference type="Proteomes" id="UP000316406">
    <property type="component" value="Unassembled WGS sequence"/>
</dbReference>